<evidence type="ECO:0000256" key="1">
    <source>
        <dbReference type="SAM" id="SignalP"/>
    </source>
</evidence>
<sequence length="99" mass="11030">MRFPLALAALAAFAAAVPIELATDGKYNRYISYNPYTTYGPYPAAADAEGARMQFDAHVVRTDSMLHAPNHDKAVEMMKRHAMMMEHSADMEMGVDMME</sequence>
<name>A0A6A7BIJ9_9PLEO</name>
<reference evidence="2" key="1">
    <citation type="submission" date="2020-01" db="EMBL/GenBank/DDBJ databases">
        <authorList>
            <consortium name="DOE Joint Genome Institute"/>
            <person name="Haridas S."/>
            <person name="Albert R."/>
            <person name="Binder M."/>
            <person name="Bloem J."/>
            <person name="Labutti K."/>
            <person name="Salamov A."/>
            <person name="Andreopoulos B."/>
            <person name="Baker S.E."/>
            <person name="Barry K."/>
            <person name="Bills G."/>
            <person name="Bluhm B.H."/>
            <person name="Cannon C."/>
            <person name="Castanera R."/>
            <person name="Culley D.E."/>
            <person name="Daum C."/>
            <person name="Ezra D."/>
            <person name="Gonzalez J.B."/>
            <person name="Henrissat B."/>
            <person name="Kuo A."/>
            <person name="Liang C."/>
            <person name="Lipzen A."/>
            <person name="Lutzoni F."/>
            <person name="Magnuson J."/>
            <person name="Mondo S."/>
            <person name="Nolan M."/>
            <person name="Ohm R."/>
            <person name="Pangilinan J."/>
            <person name="Park H.-J."/>
            <person name="Ramirez L."/>
            <person name="Alfaro M."/>
            <person name="Sun H."/>
            <person name="Tritt A."/>
            <person name="Yoshinaga Y."/>
            <person name="Zwiers L.-H."/>
            <person name="Turgeon B.G."/>
            <person name="Goodwin S.B."/>
            <person name="Spatafora J.W."/>
            <person name="Crous P.W."/>
            <person name="Grigoriev I.V."/>
        </authorList>
    </citation>
    <scope>NUCLEOTIDE SEQUENCE</scope>
    <source>
        <strain evidence="2">IPT5</strain>
    </source>
</reference>
<keyword evidence="3" id="KW-1185">Reference proteome</keyword>
<dbReference type="EMBL" id="MU006291">
    <property type="protein sequence ID" value="KAF2855072.1"/>
    <property type="molecule type" value="Genomic_DNA"/>
</dbReference>
<evidence type="ECO:0000313" key="2">
    <source>
        <dbReference type="EMBL" id="KAF2855072.1"/>
    </source>
</evidence>
<evidence type="ECO:0000313" key="3">
    <source>
        <dbReference type="Proteomes" id="UP000799423"/>
    </source>
</evidence>
<organism evidence="2 3">
    <name type="scientific">Plenodomus tracheiphilus IPT5</name>
    <dbReference type="NCBI Taxonomy" id="1408161"/>
    <lineage>
        <taxon>Eukaryota</taxon>
        <taxon>Fungi</taxon>
        <taxon>Dikarya</taxon>
        <taxon>Ascomycota</taxon>
        <taxon>Pezizomycotina</taxon>
        <taxon>Dothideomycetes</taxon>
        <taxon>Pleosporomycetidae</taxon>
        <taxon>Pleosporales</taxon>
        <taxon>Pleosporineae</taxon>
        <taxon>Leptosphaeriaceae</taxon>
        <taxon>Plenodomus</taxon>
    </lineage>
</organism>
<dbReference type="AlphaFoldDB" id="A0A6A7BIJ9"/>
<feature type="chain" id="PRO_5025649675" evidence="1">
    <location>
        <begin position="17"/>
        <end position="99"/>
    </location>
</feature>
<protein>
    <submittedName>
        <fullName evidence="2">Uncharacterized protein</fullName>
    </submittedName>
</protein>
<gene>
    <name evidence="2" type="ORF">T440DRAFT_514120</name>
</gene>
<accession>A0A6A7BIJ9</accession>
<keyword evidence="1" id="KW-0732">Signal</keyword>
<dbReference type="Proteomes" id="UP000799423">
    <property type="component" value="Unassembled WGS sequence"/>
</dbReference>
<feature type="signal peptide" evidence="1">
    <location>
        <begin position="1"/>
        <end position="16"/>
    </location>
</feature>
<proteinExistence type="predicted"/>